<evidence type="ECO:0000313" key="2">
    <source>
        <dbReference type="EMBL" id="CAB5220641.1"/>
    </source>
</evidence>
<evidence type="ECO:0000256" key="1">
    <source>
        <dbReference type="SAM" id="MobiDB-lite"/>
    </source>
</evidence>
<feature type="compositionally biased region" description="Polar residues" evidence="1">
    <location>
        <begin position="1"/>
        <end position="14"/>
    </location>
</feature>
<protein>
    <submittedName>
        <fullName evidence="2">Uncharacterized protein</fullName>
    </submittedName>
</protein>
<feature type="region of interest" description="Disordered" evidence="1">
    <location>
        <begin position="1"/>
        <end position="25"/>
    </location>
</feature>
<sequence>MKTEGYMSTESATANELVLDQPGPVESKHPATWDLVIKDMRDRNSEGCLKYGIPLQPHNGRKSLVDAYQEALDLAVYLRNEIYERHGI</sequence>
<dbReference type="EMBL" id="LR798292">
    <property type="protein sequence ID" value="CAB5220641.1"/>
    <property type="molecule type" value="Genomic_DNA"/>
</dbReference>
<proteinExistence type="predicted"/>
<accession>A0A6J7WRM0</accession>
<gene>
    <name evidence="2" type="ORF">UFOVP244_16</name>
</gene>
<reference evidence="2" key="1">
    <citation type="submission" date="2020-05" db="EMBL/GenBank/DDBJ databases">
        <authorList>
            <person name="Chiriac C."/>
            <person name="Salcher M."/>
            <person name="Ghai R."/>
            <person name="Kavagutti S V."/>
        </authorList>
    </citation>
    <scope>NUCLEOTIDE SEQUENCE</scope>
</reference>
<organism evidence="2">
    <name type="scientific">uncultured Caudovirales phage</name>
    <dbReference type="NCBI Taxonomy" id="2100421"/>
    <lineage>
        <taxon>Viruses</taxon>
        <taxon>Duplodnaviria</taxon>
        <taxon>Heunggongvirae</taxon>
        <taxon>Uroviricota</taxon>
        <taxon>Caudoviricetes</taxon>
        <taxon>Peduoviridae</taxon>
        <taxon>Maltschvirus</taxon>
        <taxon>Maltschvirus maltsch</taxon>
    </lineage>
</organism>
<name>A0A6J7WRM0_9CAUD</name>